<sequence length="610" mass="70941">MFKKTTLSNTIKNIKSFLINTHLLIKNSFRYKVILLVTLTVMLPLSLFGGYLYYFVYNNLLTQNLSKEIEEPLHQITDSVVSKYRIIDNSFNLFLSNQKIRSNLLKLNREEQTDSLKSLTRLEIESQLKYNVIHDYGWNSGLLKSVFVFEKEDNFFYLHHDYLHGEDFIADHINLYNNLEDKKTEETIILPSQKYNVIYFIKVIKPLISKETIGKLILSINEDELNNKFITSLEEKKYIALIIDKNKNIIYHTDRNKIGSQFRVNKSFYNAVNSNKEFKYNNEIYFIGSQDIDDLGLTSIIMVPKNEITSIGIITKYTFIILATILLALSISFYAAATITKPFNDLIEHIKKVKNKNFKSKMPKYRYTELNQVSLTFNNMLDEIENLFNEVYKKQLLLKESELKALQAQINPHFIFNVLETISWEAKMSGNENITVMVHSLGELLRSNFTFSNQEKIKIKEELKYVNFYLDLQNIRFGDKIHIHIYIENDDLLSLFIPKLSLQTIVENAVVHGLENKIGNGDLNIKIYSKEDSVYLMVTDNGIGFDTKELNKHLINNSDNNENGRKHIGLTNINQRIKLFYGEVYGITVESKINKGTTATIKIPIDKGDY</sequence>
<proteinExistence type="predicted"/>
<accession>A0A1T5KRB0</accession>
<protein>
    <submittedName>
        <fullName evidence="14">Two-component system, sensor histidine kinase YesM</fullName>
    </submittedName>
</protein>
<dbReference type="PROSITE" id="PS50885">
    <property type="entry name" value="HAMP"/>
    <property type="match status" value="1"/>
</dbReference>
<evidence type="ECO:0000256" key="6">
    <source>
        <dbReference type="ARBA" id="ARBA00022741"/>
    </source>
</evidence>
<dbReference type="InterPro" id="IPR003660">
    <property type="entry name" value="HAMP_dom"/>
</dbReference>
<dbReference type="Pfam" id="PF00672">
    <property type="entry name" value="HAMP"/>
    <property type="match status" value="1"/>
</dbReference>
<dbReference type="PANTHER" id="PTHR34220">
    <property type="entry name" value="SENSOR HISTIDINE KINASE YPDA"/>
    <property type="match status" value="1"/>
</dbReference>
<dbReference type="GO" id="GO:0000155">
    <property type="term" value="F:phosphorelay sensor kinase activity"/>
    <property type="evidence" value="ECO:0007669"/>
    <property type="project" value="InterPro"/>
</dbReference>
<evidence type="ECO:0000256" key="5">
    <source>
        <dbReference type="ARBA" id="ARBA00022692"/>
    </source>
</evidence>
<evidence type="ECO:0000259" key="13">
    <source>
        <dbReference type="PROSITE" id="PS50885"/>
    </source>
</evidence>
<evidence type="ECO:0000256" key="7">
    <source>
        <dbReference type="ARBA" id="ARBA00022777"/>
    </source>
</evidence>
<keyword evidence="11 12" id="KW-0472">Membrane</keyword>
<evidence type="ECO:0000256" key="3">
    <source>
        <dbReference type="ARBA" id="ARBA00022553"/>
    </source>
</evidence>
<dbReference type="InterPro" id="IPR010559">
    <property type="entry name" value="Sig_transdc_His_kin_internal"/>
</dbReference>
<evidence type="ECO:0000256" key="11">
    <source>
        <dbReference type="ARBA" id="ARBA00023136"/>
    </source>
</evidence>
<evidence type="ECO:0000256" key="10">
    <source>
        <dbReference type="ARBA" id="ARBA00023012"/>
    </source>
</evidence>
<name>A0A1T5KRB0_9FIRM</name>
<dbReference type="CDD" id="cd06225">
    <property type="entry name" value="HAMP"/>
    <property type="match status" value="1"/>
</dbReference>
<keyword evidence="3" id="KW-0597">Phosphoprotein</keyword>
<keyword evidence="10" id="KW-0902">Two-component regulatory system</keyword>
<dbReference type="EMBL" id="FUZT01000004">
    <property type="protein sequence ID" value="SKC66191.1"/>
    <property type="molecule type" value="Genomic_DNA"/>
</dbReference>
<dbReference type="Proteomes" id="UP000190285">
    <property type="component" value="Unassembled WGS sequence"/>
</dbReference>
<reference evidence="14 15" key="1">
    <citation type="submission" date="2017-02" db="EMBL/GenBank/DDBJ databases">
        <authorList>
            <person name="Peterson S.W."/>
        </authorList>
    </citation>
    <scope>NUCLEOTIDE SEQUENCE [LARGE SCALE GENOMIC DNA]</scope>
    <source>
        <strain evidence="14 15">M1</strain>
    </source>
</reference>
<evidence type="ECO:0000256" key="9">
    <source>
        <dbReference type="ARBA" id="ARBA00022989"/>
    </source>
</evidence>
<keyword evidence="8" id="KW-0067">ATP-binding</keyword>
<dbReference type="Pfam" id="PF02518">
    <property type="entry name" value="HATPase_c"/>
    <property type="match status" value="1"/>
</dbReference>
<dbReference type="Gene3D" id="6.10.340.10">
    <property type="match status" value="1"/>
</dbReference>
<keyword evidence="7 14" id="KW-0418">Kinase</keyword>
<dbReference type="PANTHER" id="PTHR34220:SF11">
    <property type="entry name" value="SENSOR PROTEIN KINASE HPTS"/>
    <property type="match status" value="1"/>
</dbReference>
<dbReference type="Gene3D" id="3.30.450.20">
    <property type="entry name" value="PAS domain"/>
    <property type="match status" value="1"/>
</dbReference>
<dbReference type="InterPro" id="IPR003594">
    <property type="entry name" value="HATPase_dom"/>
</dbReference>
<dbReference type="RefSeq" id="WP_079491408.1">
    <property type="nucleotide sequence ID" value="NZ_FUZT01000004.1"/>
</dbReference>
<evidence type="ECO:0000256" key="1">
    <source>
        <dbReference type="ARBA" id="ARBA00004651"/>
    </source>
</evidence>
<dbReference type="InterPro" id="IPR050640">
    <property type="entry name" value="Bact_2-comp_sensor_kinase"/>
</dbReference>
<keyword evidence="5 12" id="KW-0812">Transmembrane</keyword>
<evidence type="ECO:0000256" key="2">
    <source>
        <dbReference type="ARBA" id="ARBA00022475"/>
    </source>
</evidence>
<dbReference type="SUPFAM" id="SSF55874">
    <property type="entry name" value="ATPase domain of HSP90 chaperone/DNA topoisomerase II/histidine kinase"/>
    <property type="match status" value="1"/>
</dbReference>
<dbReference type="Gene3D" id="3.30.565.10">
    <property type="entry name" value="Histidine kinase-like ATPase, C-terminal domain"/>
    <property type="match status" value="1"/>
</dbReference>
<dbReference type="SMART" id="SM00387">
    <property type="entry name" value="HATPase_c"/>
    <property type="match status" value="1"/>
</dbReference>
<keyword evidence="6" id="KW-0547">Nucleotide-binding</keyword>
<comment type="subcellular location">
    <subcellularLocation>
        <location evidence="1">Cell membrane</location>
        <topology evidence="1">Multi-pass membrane protein</topology>
    </subcellularLocation>
</comment>
<keyword evidence="2" id="KW-1003">Cell membrane</keyword>
<dbReference type="SUPFAM" id="SSF158472">
    <property type="entry name" value="HAMP domain-like"/>
    <property type="match status" value="1"/>
</dbReference>
<dbReference type="InterPro" id="IPR036890">
    <property type="entry name" value="HATPase_C_sf"/>
</dbReference>
<dbReference type="OrthoDB" id="138378at2"/>
<evidence type="ECO:0000313" key="14">
    <source>
        <dbReference type="EMBL" id="SKC66191.1"/>
    </source>
</evidence>
<feature type="transmembrane region" description="Helical" evidence="12">
    <location>
        <begin position="33"/>
        <end position="56"/>
    </location>
</feature>
<keyword evidence="4" id="KW-0808">Transferase</keyword>
<gene>
    <name evidence="14" type="ORF">SAMN02194393_02083</name>
</gene>
<keyword evidence="9 12" id="KW-1133">Transmembrane helix</keyword>
<dbReference type="AlphaFoldDB" id="A0A1T5KRB0"/>
<evidence type="ECO:0000256" key="4">
    <source>
        <dbReference type="ARBA" id="ARBA00022679"/>
    </source>
</evidence>
<keyword evidence="15" id="KW-1185">Reference proteome</keyword>
<dbReference type="STRING" id="36842.SAMN02194393_02083"/>
<dbReference type="SMART" id="SM00304">
    <property type="entry name" value="HAMP"/>
    <property type="match status" value="1"/>
</dbReference>
<feature type="domain" description="HAMP" evidence="13">
    <location>
        <begin position="337"/>
        <end position="389"/>
    </location>
</feature>
<feature type="transmembrane region" description="Helical" evidence="12">
    <location>
        <begin position="317"/>
        <end position="337"/>
    </location>
</feature>
<evidence type="ECO:0000256" key="12">
    <source>
        <dbReference type="SAM" id="Phobius"/>
    </source>
</evidence>
<dbReference type="GO" id="GO:0005524">
    <property type="term" value="F:ATP binding"/>
    <property type="evidence" value="ECO:0007669"/>
    <property type="project" value="UniProtKB-KW"/>
</dbReference>
<dbReference type="Pfam" id="PF06580">
    <property type="entry name" value="His_kinase"/>
    <property type="match status" value="1"/>
</dbReference>
<evidence type="ECO:0000313" key="15">
    <source>
        <dbReference type="Proteomes" id="UP000190285"/>
    </source>
</evidence>
<evidence type="ECO:0000256" key="8">
    <source>
        <dbReference type="ARBA" id="ARBA00022840"/>
    </source>
</evidence>
<dbReference type="GO" id="GO:0005886">
    <property type="term" value="C:plasma membrane"/>
    <property type="evidence" value="ECO:0007669"/>
    <property type="project" value="UniProtKB-SubCell"/>
</dbReference>
<organism evidence="14 15">
    <name type="scientific">Maledivibacter halophilus</name>
    <dbReference type="NCBI Taxonomy" id="36842"/>
    <lineage>
        <taxon>Bacteria</taxon>
        <taxon>Bacillati</taxon>
        <taxon>Bacillota</taxon>
        <taxon>Clostridia</taxon>
        <taxon>Peptostreptococcales</taxon>
        <taxon>Caminicellaceae</taxon>
        <taxon>Maledivibacter</taxon>
    </lineage>
</organism>